<dbReference type="Proteomes" id="UP000594059">
    <property type="component" value="Chromosome"/>
</dbReference>
<proteinExistence type="predicted"/>
<evidence type="ECO:0000313" key="3">
    <source>
        <dbReference type="Proteomes" id="UP000594059"/>
    </source>
</evidence>
<reference evidence="2 3" key="1">
    <citation type="submission" date="2020-10" db="EMBL/GenBank/DDBJ databases">
        <title>complete genome sequencing of Lysobacter sp. H21R20.</title>
        <authorList>
            <person name="Bae J.-W."/>
            <person name="Lee S.-Y."/>
        </authorList>
    </citation>
    <scope>NUCLEOTIDE SEQUENCE [LARGE SCALE GENOMIC DNA]</scope>
    <source>
        <strain evidence="2 3">H21R20</strain>
    </source>
</reference>
<dbReference type="RefSeq" id="WP_193986949.1">
    <property type="nucleotide sequence ID" value="NZ_CP063656.1"/>
</dbReference>
<feature type="transmembrane region" description="Helical" evidence="1">
    <location>
        <begin position="98"/>
        <end position="118"/>
    </location>
</feature>
<keyword evidence="3" id="KW-1185">Reference proteome</keyword>
<dbReference type="KEGG" id="lcic:INQ41_05720"/>
<protein>
    <submittedName>
        <fullName evidence="2">Uncharacterized protein</fullName>
    </submittedName>
</protein>
<keyword evidence="1" id="KW-0472">Membrane</keyword>
<dbReference type="EMBL" id="CP063656">
    <property type="protein sequence ID" value="QOW20510.1"/>
    <property type="molecule type" value="Genomic_DNA"/>
</dbReference>
<name>A0A7S6ZT34_9GAMM</name>
<sequence length="128" mass="14670">MPVHDNVILDLLPLVRGGYASSESQQLVEEHLRAHPELARVVAGIPSMTPELELRALQRTRKVLRHSTWEKAAAMFFTVLPMTFVFDDRHVRFLFADYPGLIVGMAVTATVFWFRAYWSKRCNEALGR</sequence>
<feature type="transmembrane region" description="Helical" evidence="1">
    <location>
        <begin position="68"/>
        <end position="86"/>
    </location>
</feature>
<evidence type="ECO:0000256" key="1">
    <source>
        <dbReference type="SAM" id="Phobius"/>
    </source>
</evidence>
<keyword evidence="1" id="KW-1133">Transmembrane helix</keyword>
<gene>
    <name evidence="2" type="ORF">INQ41_05720</name>
</gene>
<dbReference type="AlphaFoldDB" id="A0A7S6ZT34"/>
<accession>A0A7S6ZT34</accession>
<organism evidence="2 3">
    <name type="scientific">Novilysobacter ciconiae</name>
    <dbReference type="NCBI Taxonomy" id="2781022"/>
    <lineage>
        <taxon>Bacteria</taxon>
        <taxon>Pseudomonadati</taxon>
        <taxon>Pseudomonadota</taxon>
        <taxon>Gammaproteobacteria</taxon>
        <taxon>Lysobacterales</taxon>
        <taxon>Lysobacteraceae</taxon>
        <taxon>Novilysobacter</taxon>
    </lineage>
</organism>
<evidence type="ECO:0000313" key="2">
    <source>
        <dbReference type="EMBL" id="QOW20510.1"/>
    </source>
</evidence>
<keyword evidence="1" id="KW-0812">Transmembrane</keyword>